<evidence type="ECO:0000313" key="4">
    <source>
        <dbReference type="Proteomes" id="UP000799770"/>
    </source>
</evidence>
<feature type="compositionally biased region" description="Basic and acidic residues" evidence="2">
    <location>
        <begin position="72"/>
        <end position="97"/>
    </location>
</feature>
<reference evidence="3" key="1">
    <citation type="journal article" date="2020" name="Stud. Mycol.">
        <title>101 Dothideomycetes genomes: a test case for predicting lifestyles and emergence of pathogens.</title>
        <authorList>
            <person name="Haridas S."/>
            <person name="Albert R."/>
            <person name="Binder M."/>
            <person name="Bloem J."/>
            <person name="Labutti K."/>
            <person name="Salamov A."/>
            <person name="Andreopoulos B."/>
            <person name="Baker S."/>
            <person name="Barry K."/>
            <person name="Bills G."/>
            <person name="Bluhm B."/>
            <person name="Cannon C."/>
            <person name="Castanera R."/>
            <person name="Culley D."/>
            <person name="Daum C."/>
            <person name="Ezra D."/>
            <person name="Gonzalez J."/>
            <person name="Henrissat B."/>
            <person name="Kuo A."/>
            <person name="Liang C."/>
            <person name="Lipzen A."/>
            <person name="Lutzoni F."/>
            <person name="Magnuson J."/>
            <person name="Mondo S."/>
            <person name="Nolan M."/>
            <person name="Ohm R."/>
            <person name="Pangilinan J."/>
            <person name="Park H.-J."/>
            <person name="Ramirez L."/>
            <person name="Alfaro M."/>
            <person name="Sun H."/>
            <person name="Tritt A."/>
            <person name="Yoshinaga Y."/>
            <person name="Zwiers L.-H."/>
            <person name="Turgeon B."/>
            <person name="Goodwin S."/>
            <person name="Spatafora J."/>
            <person name="Crous P."/>
            <person name="Grigoriev I."/>
        </authorList>
    </citation>
    <scope>NUCLEOTIDE SEQUENCE</scope>
    <source>
        <strain evidence="3">CBS 627.86</strain>
    </source>
</reference>
<organism evidence="3 4">
    <name type="scientific">Lophiotrema nucula</name>
    <dbReference type="NCBI Taxonomy" id="690887"/>
    <lineage>
        <taxon>Eukaryota</taxon>
        <taxon>Fungi</taxon>
        <taxon>Dikarya</taxon>
        <taxon>Ascomycota</taxon>
        <taxon>Pezizomycotina</taxon>
        <taxon>Dothideomycetes</taxon>
        <taxon>Pleosporomycetidae</taxon>
        <taxon>Pleosporales</taxon>
        <taxon>Lophiotremataceae</taxon>
        <taxon>Lophiotrema</taxon>
    </lineage>
</organism>
<name>A0A6A5Z5P9_9PLEO</name>
<protein>
    <submittedName>
        <fullName evidence="3">Uncharacterized protein</fullName>
    </submittedName>
</protein>
<feature type="region of interest" description="Disordered" evidence="2">
    <location>
        <begin position="19"/>
        <end position="97"/>
    </location>
</feature>
<accession>A0A6A5Z5P9</accession>
<keyword evidence="4" id="KW-1185">Reference proteome</keyword>
<feature type="coiled-coil region" evidence="1">
    <location>
        <begin position="260"/>
        <end position="311"/>
    </location>
</feature>
<dbReference type="Proteomes" id="UP000799770">
    <property type="component" value="Unassembled WGS sequence"/>
</dbReference>
<gene>
    <name evidence="3" type="ORF">BDV96DRAFT_647368</name>
</gene>
<dbReference type="AlphaFoldDB" id="A0A6A5Z5P9"/>
<proteinExistence type="predicted"/>
<sequence length="341" mass="39741">MVSSEEEERKRKLIERLIASNRLAEKRKSNDNEQNDPAKKQRTANATTKPSSEQDSIVTPEVPRLRIRPPKPPKEKLNEAVNEEWRERTSQQKRENRALRERNIQLEYQKADLAQQLEIQKNESQKEIARLNQRISAHQTEKAALKLSNDALEKQMAQCDVQNAELIRKLEERDLAIASGKKELEEERNRGKGARKKLAEIRRLTNREEKEKRTRDGNETHSDIDLHNEHQKRPRLLVKPPRTPYERFQSLIEEEVAGRLRDFETEKENMSDTIRKLTERAETAEAGLTEIEQLINENAGLKDDKAALEYQKKSLVTSIITEDESTLVTESSEERKIRAQM</sequence>
<evidence type="ECO:0000313" key="3">
    <source>
        <dbReference type="EMBL" id="KAF2114675.1"/>
    </source>
</evidence>
<evidence type="ECO:0000256" key="2">
    <source>
        <dbReference type="SAM" id="MobiDB-lite"/>
    </source>
</evidence>
<feature type="region of interest" description="Disordered" evidence="2">
    <location>
        <begin position="182"/>
        <end position="234"/>
    </location>
</feature>
<dbReference type="EMBL" id="ML977325">
    <property type="protein sequence ID" value="KAF2114675.1"/>
    <property type="molecule type" value="Genomic_DNA"/>
</dbReference>
<feature type="compositionally biased region" description="Polar residues" evidence="2">
    <location>
        <begin position="43"/>
        <end position="57"/>
    </location>
</feature>
<feature type="compositionally biased region" description="Basic and acidic residues" evidence="2">
    <location>
        <begin position="197"/>
        <end position="231"/>
    </location>
</feature>
<evidence type="ECO:0000256" key="1">
    <source>
        <dbReference type="SAM" id="Coils"/>
    </source>
</evidence>
<feature type="compositionally biased region" description="Basic and acidic residues" evidence="2">
    <location>
        <begin position="23"/>
        <end position="39"/>
    </location>
</feature>
<keyword evidence="1" id="KW-0175">Coiled coil</keyword>